<evidence type="ECO:0000256" key="1">
    <source>
        <dbReference type="ARBA" id="ARBA00001946"/>
    </source>
</evidence>
<dbReference type="SUPFAM" id="SSF56059">
    <property type="entry name" value="Glutathione synthetase ATP-binding domain-like"/>
    <property type="match status" value="1"/>
</dbReference>
<dbReference type="GO" id="GO:0005524">
    <property type="term" value="F:ATP binding"/>
    <property type="evidence" value="ECO:0007669"/>
    <property type="project" value="UniProtKB-UniRule"/>
</dbReference>
<dbReference type="eggNOG" id="arCOG01589">
    <property type="taxonomic scope" value="Archaea"/>
</dbReference>
<dbReference type="PANTHER" id="PTHR21621">
    <property type="entry name" value="RIBOSOMAL PROTEIN S6 MODIFICATION PROTEIN"/>
    <property type="match status" value="1"/>
</dbReference>
<dbReference type="NCBIfam" id="TIGR02144">
    <property type="entry name" value="LysX_arch"/>
    <property type="match status" value="1"/>
</dbReference>
<evidence type="ECO:0000256" key="5">
    <source>
        <dbReference type="ARBA" id="ARBA00022723"/>
    </source>
</evidence>
<dbReference type="InterPro" id="IPR013651">
    <property type="entry name" value="ATP-grasp_RimK-type"/>
</dbReference>
<evidence type="ECO:0000256" key="7">
    <source>
        <dbReference type="ARBA" id="ARBA00022840"/>
    </source>
</evidence>
<organism evidence="12 13">
    <name type="scientific">Metallosphaera cuprina (strain Ar-4)</name>
    <dbReference type="NCBI Taxonomy" id="1006006"/>
    <lineage>
        <taxon>Archaea</taxon>
        <taxon>Thermoproteota</taxon>
        <taxon>Thermoprotei</taxon>
        <taxon>Sulfolobales</taxon>
        <taxon>Sulfolobaceae</taxon>
        <taxon>Metallosphaera</taxon>
    </lineage>
</organism>
<feature type="domain" description="ATP-grasp" evidence="11">
    <location>
        <begin position="96"/>
        <end position="281"/>
    </location>
</feature>
<evidence type="ECO:0000259" key="11">
    <source>
        <dbReference type="PROSITE" id="PS50975"/>
    </source>
</evidence>
<dbReference type="PATRIC" id="fig|1006006.8.peg.1909"/>
<evidence type="ECO:0000256" key="3">
    <source>
        <dbReference type="ARBA" id="ARBA00022598"/>
    </source>
</evidence>
<keyword evidence="6 10" id="KW-0547">Nucleotide-binding</keyword>
<comment type="similarity">
    <text evidence="2">Belongs to the RimK family. LysX subfamily.</text>
</comment>
<evidence type="ECO:0000313" key="12">
    <source>
        <dbReference type="EMBL" id="AEB96007.1"/>
    </source>
</evidence>
<dbReference type="AlphaFoldDB" id="F4G1C0"/>
<reference evidence="12 13" key="1">
    <citation type="journal article" date="2011" name="J. Bacteriol.">
        <title>Complete genome sequence of Metallosphaera cuprina, a metal sulfide-oxidizing archaeon from a hot spring.</title>
        <authorList>
            <person name="Liu L.J."/>
            <person name="You X.Y."/>
            <person name="Zheng H."/>
            <person name="Wang S."/>
            <person name="Jiang C.Y."/>
            <person name="Liu S.J."/>
        </authorList>
    </citation>
    <scope>NUCLEOTIDE SEQUENCE [LARGE SCALE GENOMIC DNA]</scope>
    <source>
        <strain evidence="12 13">Ar-4</strain>
    </source>
</reference>
<dbReference type="InterPro" id="IPR004666">
    <property type="entry name" value="Rp_bS6_RimK/Lys_biosynth_LsyX"/>
</dbReference>
<name>F4G1C0_METCR</name>
<protein>
    <submittedName>
        <fullName evidence="12">L-2-aminoadipate N-acetyltransferase</fullName>
    </submittedName>
</protein>
<accession>F4G1C0</accession>
<dbReference type="InterPro" id="IPR016185">
    <property type="entry name" value="PreATP-grasp_dom_sf"/>
</dbReference>
<dbReference type="GO" id="GO:0016740">
    <property type="term" value="F:transferase activity"/>
    <property type="evidence" value="ECO:0007669"/>
    <property type="project" value="UniProtKB-KW"/>
</dbReference>
<evidence type="ECO:0000256" key="8">
    <source>
        <dbReference type="ARBA" id="ARBA00022842"/>
    </source>
</evidence>
<sequence length="286" mass="32801">MGRVILGISYDLLRWEERNIIEEGRKSGFKVIPIFTKDVTFLSSEDVPYQDVEAILQRNTSHSRAVSTSMLFETSGFKVFNDSLTLSKCENKLMTTFLLRSRGIPVPKTAIAFSREKALEVAKKLGYPVVIKPVEGSWGRMVARAQDEDTLRSLIEYQEFTTLQYKTIYYVQEYVNKPNRDIRIFAVGDEVPVGIYRENEKNWKTNTALGAIAKPLKIDEELKELTIKVKEVIGGFFLGIDVFEDKERGYLIGEVNGVPEFKNTVRVNQFNLSNFILHKLNEAIRR</sequence>
<evidence type="ECO:0000256" key="9">
    <source>
        <dbReference type="ARBA" id="ARBA00029440"/>
    </source>
</evidence>
<dbReference type="GO" id="GO:0043774">
    <property type="term" value="F:coenzyme F420-2 alpha-glutamyl ligase activity"/>
    <property type="evidence" value="ECO:0007669"/>
    <property type="project" value="TreeGrafter"/>
</dbReference>
<dbReference type="Gene3D" id="3.30.1490.20">
    <property type="entry name" value="ATP-grasp fold, A domain"/>
    <property type="match status" value="1"/>
</dbReference>
<dbReference type="Pfam" id="PF22626">
    <property type="entry name" value="LysX_preATP_grasp"/>
    <property type="match status" value="1"/>
</dbReference>
<dbReference type="Gene3D" id="3.30.470.20">
    <property type="entry name" value="ATP-grasp fold, B domain"/>
    <property type="match status" value="1"/>
</dbReference>
<dbReference type="GO" id="GO:0005737">
    <property type="term" value="C:cytoplasm"/>
    <property type="evidence" value="ECO:0007669"/>
    <property type="project" value="TreeGrafter"/>
</dbReference>
<proteinExistence type="inferred from homology"/>
<evidence type="ECO:0000256" key="6">
    <source>
        <dbReference type="ARBA" id="ARBA00022741"/>
    </source>
</evidence>
<dbReference type="PROSITE" id="PS50975">
    <property type="entry name" value="ATP_GRASP"/>
    <property type="match status" value="1"/>
</dbReference>
<dbReference type="InterPro" id="IPR011761">
    <property type="entry name" value="ATP-grasp"/>
</dbReference>
<dbReference type="PANTHER" id="PTHR21621:SF2">
    <property type="entry name" value="COENZYME GAMMA-F420-2:ALPHA-L-GLUTAMATE LIGASE"/>
    <property type="match status" value="1"/>
</dbReference>
<dbReference type="SUPFAM" id="SSF52440">
    <property type="entry name" value="PreATP-grasp domain"/>
    <property type="match status" value="1"/>
</dbReference>
<dbReference type="Pfam" id="PF08443">
    <property type="entry name" value="RimK"/>
    <property type="match status" value="1"/>
</dbReference>
<keyword evidence="3" id="KW-0436">Ligase</keyword>
<gene>
    <name evidence="12" type="ordered locus">Mcup_1905</name>
</gene>
<dbReference type="GO" id="GO:0046872">
    <property type="term" value="F:metal ion binding"/>
    <property type="evidence" value="ECO:0007669"/>
    <property type="project" value="UniProtKB-KW"/>
</dbReference>
<keyword evidence="4" id="KW-0028">Amino-acid biosynthesis</keyword>
<keyword evidence="5" id="KW-0479">Metal-binding</keyword>
<evidence type="ECO:0000256" key="2">
    <source>
        <dbReference type="ARBA" id="ARBA00006239"/>
    </source>
</evidence>
<dbReference type="Gene3D" id="3.40.50.20">
    <property type="match status" value="1"/>
</dbReference>
<dbReference type="InterPro" id="IPR013815">
    <property type="entry name" value="ATP_grasp_subdomain_1"/>
</dbReference>
<dbReference type="Proteomes" id="UP000007812">
    <property type="component" value="Chromosome"/>
</dbReference>
<evidence type="ECO:0000313" key="13">
    <source>
        <dbReference type="Proteomes" id="UP000007812"/>
    </source>
</evidence>
<dbReference type="InterPro" id="IPR054562">
    <property type="entry name" value="LysX/ArgX_preATP_grasp"/>
</dbReference>
<comment type="pathway">
    <text evidence="9">Amino-acid biosynthesis.</text>
</comment>
<keyword evidence="7 10" id="KW-0067">ATP-binding</keyword>
<keyword evidence="13" id="KW-1185">Reference proteome</keyword>
<dbReference type="FunFam" id="3.30.1490.20:FF:000025">
    <property type="entry name" value="Alpha-aminoadipate--LysW ligase LysX protein"/>
    <property type="match status" value="1"/>
</dbReference>
<dbReference type="EMBL" id="CP002656">
    <property type="protein sequence ID" value="AEB96007.1"/>
    <property type="molecule type" value="Genomic_DNA"/>
</dbReference>
<dbReference type="GO" id="GO:0009085">
    <property type="term" value="P:lysine biosynthetic process"/>
    <property type="evidence" value="ECO:0007669"/>
    <property type="project" value="InterPro"/>
</dbReference>
<dbReference type="STRING" id="1006006.Mcup_1905"/>
<evidence type="ECO:0000256" key="4">
    <source>
        <dbReference type="ARBA" id="ARBA00022605"/>
    </source>
</evidence>
<keyword evidence="8" id="KW-0460">Magnesium</keyword>
<dbReference type="NCBIfam" id="TIGR00768">
    <property type="entry name" value="rimK_fam"/>
    <property type="match status" value="1"/>
</dbReference>
<comment type="cofactor">
    <cofactor evidence="1">
        <name>Mg(2+)</name>
        <dbReference type="ChEBI" id="CHEBI:18420"/>
    </cofactor>
</comment>
<evidence type="ECO:0000256" key="10">
    <source>
        <dbReference type="PROSITE-ProRule" id="PRU00409"/>
    </source>
</evidence>
<dbReference type="FunFam" id="3.30.470.20:FF:000058">
    <property type="entry name" value="Alpha-aminoadipate--LysW ligase LysX protein"/>
    <property type="match status" value="1"/>
</dbReference>
<dbReference type="HOGENOM" id="CLU_054353_2_1_2"/>
<dbReference type="KEGG" id="mcn:Mcup_1905"/>
<dbReference type="InterPro" id="IPR011870">
    <property type="entry name" value="LysX_arch"/>
</dbReference>